<proteinExistence type="predicted"/>
<reference evidence="2 3" key="1">
    <citation type="journal article" date="2020" name="IScience">
        <title>Genome Sequencing of the Endangered Kingdonia uniflora (Circaeasteraceae, Ranunculales) Reveals Potential Mechanisms of Evolutionary Specialization.</title>
        <authorList>
            <person name="Sun Y."/>
            <person name="Deng T."/>
            <person name="Zhang A."/>
            <person name="Moore M.J."/>
            <person name="Landis J.B."/>
            <person name="Lin N."/>
            <person name="Zhang H."/>
            <person name="Zhang X."/>
            <person name="Huang J."/>
            <person name="Zhang X."/>
            <person name="Sun H."/>
            <person name="Wang H."/>
        </authorList>
    </citation>
    <scope>NUCLEOTIDE SEQUENCE [LARGE SCALE GENOMIC DNA]</scope>
    <source>
        <strain evidence="2">TB1705</strain>
        <tissue evidence="2">Leaf</tissue>
    </source>
</reference>
<dbReference type="PANTHER" id="PTHR15967">
    <property type="entry name" value="E2F-ASSOCIATED PHOSPHOPROTEIN"/>
    <property type="match status" value="1"/>
</dbReference>
<comment type="caution">
    <text evidence="2">The sequence shown here is derived from an EMBL/GenBank/DDBJ whole genome shotgun (WGS) entry which is preliminary data.</text>
</comment>
<accession>A0A7J7NZ15</accession>
<dbReference type="Proteomes" id="UP000541444">
    <property type="component" value="Unassembled WGS sequence"/>
</dbReference>
<protein>
    <submittedName>
        <fullName evidence="2">Uncharacterized protein</fullName>
    </submittedName>
</protein>
<evidence type="ECO:0000313" key="2">
    <source>
        <dbReference type="EMBL" id="KAF6172313.1"/>
    </source>
</evidence>
<dbReference type="InterPro" id="IPR019370">
    <property type="entry name" value="E2F-assoc_phosphoprotein"/>
</dbReference>
<gene>
    <name evidence="2" type="ORF">GIB67_024935</name>
</gene>
<keyword evidence="3" id="KW-1185">Reference proteome</keyword>
<dbReference type="EMBL" id="JACGCM010000440">
    <property type="protein sequence ID" value="KAF6172313.1"/>
    <property type="molecule type" value="Genomic_DNA"/>
</dbReference>
<feature type="region of interest" description="Disordered" evidence="1">
    <location>
        <begin position="93"/>
        <end position="115"/>
    </location>
</feature>
<evidence type="ECO:0000256" key="1">
    <source>
        <dbReference type="SAM" id="MobiDB-lite"/>
    </source>
</evidence>
<dbReference type="AlphaFoldDB" id="A0A7J7NZ15"/>
<dbReference type="OrthoDB" id="122464at2759"/>
<dbReference type="Pfam" id="PF10238">
    <property type="entry name" value="Eapp_C"/>
    <property type="match status" value="1"/>
</dbReference>
<name>A0A7J7NZ15_9MAGN</name>
<dbReference type="GO" id="GO:0005634">
    <property type="term" value="C:nucleus"/>
    <property type="evidence" value="ECO:0007669"/>
    <property type="project" value="TreeGrafter"/>
</dbReference>
<organism evidence="2 3">
    <name type="scientific">Kingdonia uniflora</name>
    <dbReference type="NCBI Taxonomy" id="39325"/>
    <lineage>
        <taxon>Eukaryota</taxon>
        <taxon>Viridiplantae</taxon>
        <taxon>Streptophyta</taxon>
        <taxon>Embryophyta</taxon>
        <taxon>Tracheophyta</taxon>
        <taxon>Spermatophyta</taxon>
        <taxon>Magnoliopsida</taxon>
        <taxon>Ranunculales</taxon>
        <taxon>Circaeasteraceae</taxon>
        <taxon>Kingdonia</taxon>
    </lineage>
</organism>
<sequence length="152" mass="17420">MGSDHFFVCCHSVGRDAVSKHFHLHNNAIQVAYSASYFQRLYISHKDVALPQVWPRPPEKPLNPPHARHETYETQYRAIFVVNCKMMKNDQVSFQNQNSRKRKSRTDSGNSKVEPAPGEVLRPVCCSVCSTEVGVRDKDEVYHFFNALPIES</sequence>
<evidence type="ECO:0000313" key="3">
    <source>
        <dbReference type="Proteomes" id="UP000541444"/>
    </source>
</evidence>
<dbReference type="PANTHER" id="PTHR15967:SF0">
    <property type="entry name" value="E2F-ASSOCIATED PHOSPHOPROTEIN"/>
    <property type="match status" value="1"/>
</dbReference>